<comment type="caution">
    <text evidence="2">The sequence shown here is derived from an EMBL/GenBank/DDBJ whole genome shotgun (WGS) entry which is preliminary data.</text>
</comment>
<feature type="region of interest" description="Disordered" evidence="1">
    <location>
        <begin position="138"/>
        <end position="188"/>
    </location>
</feature>
<name>A0A1Y2CF26_9FUNG</name>
<dbReference type="OrthoDB" id="548474at2759"/>
<gene>
    <name evidence="2" type="ORF">BCR33DRAFT_850390</name>
</gene>
<dbReference type="EMBL" id="MCGO01000021">
    <property type="protein sequence ID" value="ORY44905.1"/>
    <property type="molecule type" value="Genomic_DNA"/>
</dbReference>
<proteinExistence type="predicted"/>
<evidence type="ECO:0000313" key="3">
    <source>
        <dbReference type="Proteomes" id="UP000193642"/>
    </source>
</evidence>
<evidence type="ECO:0000256" key="1">
    <source>
        <dbReference type="SAM" id="MobiDB-lite"/>
    </source>
</evidence>
<dbReference type="Proteomes" id="UP000193642">
    <property type="component" value="Unassembled WGS sequence"/>
</dbReference>
<keyword evidence="3" id="KW-1185">Reference proteome</keyword>
<feature type="compositionally biased region" description="Low complexity" evidence="1">
    <location>
        <begin position="147"/>
        <end position="188"/>
    </location>
</feature>
<accession>A0A1Y2CF26</accession>
<reference evidence="2 3" key="1">
    <citation type="submission" date="2016-07" db="EMBL/GenBank/DDBJ databases">
        <title>Pervasive Adenine N6-methylation of Active Genes in Fungi.</title>
        <authorList>
            <consortium name="DOE Joint Genome Institute"/>
            <person name="Mondo S.J."/>
            <person name="Dannebaum R.O."/>
            <person name="Kuo R.C."/>
            <person name="Labutti K."/>
            <person name="Haridas S."/>
            <person name="Kuo A."/>
            <person name="Salamov A."/>
            <person name="Ahrendt S.R."/>
            <person name="Lipzen A."/>
            <person name="Sullivan W."/>
            <person name="Andreopoulos W.B."/>
            <person name="Clum A."/>
            <person name="Lindquist E."/>
            <person name="Daum C."/>
            <person name="Ramamoorthy G.K."/>
            <person name="Gryganskyi A."/>
            <person name="Culley D."/>
            <person name="Magnuson J.K."/>
            <person name="James T.Y."/>
            <person name="O'Malley M.A."/>
            <person name="Stajich J.E."/>
            <person name="Spatafora J.W."/>
            <person name="Visel A."/>
            <person name="Grigoriev I.V."/>
        </authorList>
    </citation>
    <scope>NUCLEOTIDE SEQUENCE [LARGE SCALE GENOMIC DNA]</scope>
    <source>
        <strain evidence="2 3">JEL800</strain>
    </source>
</reference>
<sequence length="188" mass="20473">MATTTSSSSATRDEVQVMPSVYLTTFASSSAEKQQQVNDQKGITLKTVSGIDVDLDVFDSENAEILQQEIARLRLSVQKLLESNHLLKEFSKEDPDPEYALAISENVQVIDKRLRMIKALMQKLAAVTQPVGSVASGPCHAELTGLPIPSTQTPTQPTQPAQQPQSTQTNHPQEQAQAQAQEEAGVYL</sequence>
<dbReference type="AlphaFoldDB" id="A0A1Y2CF26"/>
<organism evidence="2 3">
    <name type="scientific">Rhizoclosmatium globosum</name>
    <dbReference type="NCBI Taxonomy" id="329046"/>
    <lineage>
        <taxon>Eukaryota</taxon>
        <taxon>Fungi</taxon>
        <taxon>Fungi incertae sedis</taxon>
        <taxon>Chytridiomycota</taxon>
        <taxon>Chytridiomycota incertae sedis</taxon>
        <taxon>Chytridiomycetes</taxon>
        <taxon>Chytridiales</taxon>
        <taxon>Chytriomycetaceae</taxon>
        <taxon>Rhizoclosmatium</taxon>
    </lineage>
</organism>
<evidence type="ECO:0000313" key="2">
    <source>
        <dbReference type="EMBL" id="ORY44905.1"/>
    </source>
</evidence>
<protein>
    <submittedName>
        <fullName evidence="2">Uncharacterized protein</fullName>
    </submittedName>
</protein>